<accession>A0A0L0NNH1</accession>
<gene>
    <name evidence="1" type="ORF">QG37_08022</name>
</gene>
<name>A0A0L0NNH1_CANAR</name>
<evidence type="ECO:0000313" key="2">
    <source>
        <dbReference type="Proteomes" id="UP000037122"/>
    </source>
</evidence>
<sequence length="66" mass="7591">MAIRKSPKLLFFLDVVQLNMDVHHRNSSTPVAVAVAEKNIHQVDILKEFPEESWANSSKQKCEQEK</sequence>
<organism evidence="1 2">
    <name type="scientific">Candidozyma auris</name>
    <name type="common">Yeast</name>
    <name type="synonym">Candida auris</name>
    <dbReference type="NCBI Taxonomy" id="498019"/>
    <lineage>
        <taxon>Eukaryota</taxon>
        <taxon>Fungi</taxon>
        <taxon>Dikarya</taxon>
        <taxon>Ascomycota</taxon>
        <taxon>Saccharomycotina</taxon>
        <taxon>Pichiomycetes</taxon>
        <taxon>Metschnikowiaceae</taxon>
        <taxon>Candidozyma</taxon>
    </lineage>
</organism>
<evidence type="ECO:0000313" key="1">
    <source>
        <dbReference type="EMBL" id="KND95696.1"/>
    </source>
</evidence>
<dbReference type="EMBL" id="LGST01000066">
    <property type="protein sequence ID" value="KND95696.1"/>
    <property type="molecule type" value="Genomic_DNA"/>
</dbReference>
<reference evidence="2" key="1">
    <citation type="journal article" date="2015" name="BMC Genomics">
        <title>Draft genome of a commonly misdiagnosed multidrug resistant pathogen Candida auris.</title>
        <authorList>
            <person name="Chatterjee S."/>
            <person name="Alampalli S.V."/>
            <person name="Nageshan R.K."/>
            <person name="Chettiar S.T."/>
            <person name="Joshi S."/>
            <person name="Tatu U.S."/>
        </authorList>
    </citation>
    <scope>NUCLEOTIDE SEQUENCE [LARGE SCALE GENOMIC DNA]</scope>
    <source>
        <strain evidence="2">6684</strain>
    </source>
</reference>
<protein>
    <submittedName>
        <fullName evidence="1">Uncharacterized protein</fullName>
    </submittedName>
</protein>
<comment type="caution">
    <text evidence="1">The sequence shown here is derived from an EMBL/GenBank/DDBJ whole genome shotgun (WGS) entry which is preliminary data.</text>
</comment>
<proteinExistence type="predicted"/>
<dbReference type="VEuPathDB" id="FungiDB:QG37_08022"/>
<dbReference type="Proteomes" id="UP000037122">
    <property type="component" value="Unassembled WGS sequence"/>
</dbReference>
<dbReference type="AlphaFoldDB" id="A0A0L0NNH1"/>